<dbReference type="SMART" id="SM00380">
    <property type="entry name" value="AP2"/>
    <property type="match status" value="1"/>
</dbReference>
<keyword evidence="2" id="KW-0611">Plant defense</keyword>
<comment type="caution">
    <text evidence="9">The sequence shown here is derived from an EMBL/GenBank/DDBJ whole genome shotgun (WGS) entry which is preliminary data.</text>
</comment>
<proteinExistence type="predicted"/>
<dbReference type="PRINTS" id="PR00367">
    <property type="entry name" value="ETHRSPELEMNT"/>
</dbReference>
<evidence type="ECO:0000256" key="4">
    <source>
        <dbReference type="ARBA" id="ARBA00023125"/>
    </source>
</evidence>
<dbReference type="Proteomes" id="UP001408789">
    <property type="component" value="Unassembled WGS sequence"/>
</dbReference>
<evidence type="ECO:0000256" key="3">
    <source>
        <dbReference type="ARBA" id="ARBA00023015"/>
    </source>
</evidence>
<dbReference type="PANTHER" id="PTHR31190">
    <property type="entry name" value="DNA-BINDING DOMAIN"/>
    <property type="match status" value="1"/>
</dbReference>
<feature type="domain" description="AP2/ERF" evidence="8">
    <location>
        <begin position="89"/>
        <end position="147"/>
    </location>
</feature>
<reference evidence="9 10" key="1">
    <citation type="submission" date="2024-04" db="EMBL/GenBank/DDBJ databases">
        <title>The reference genome of an endangered Asteraceae, Deinandra increscens subsp. villosa, native to the Central Coast of California.</title>
        <authorList>
            <person name="Guilliams M."/>
            <person name="Hasenstab-Lehman K."/>
            <person name="Meyer R."/>
            <person name="Mcevoy S."/>
        </authorList>
    </citation>
    <scope>NUCLEOTIDE SEQUENCE [LARGE SCALE GENOMIC DNA]</scope>
    <source>
        <tissue evidence="9">Leaf</tissue>
    </source>
</reference>
<keyword evidence="3" id="KW-0805">Transcription regulation</keyword>
<evidence type="ECO:0000313" key="9">
    <source>
        <dbReference type="EMBL" id="KAK9065408.1"/>
    </source>
</evidence>
<keyword evidence="6" id="KW-0539">Nucleus</keyword>
<evidence type="ECO:0000256" key="2">
    <source>
        <dbReference type="ARBA" id="ARBA00022821"/>
    </source>
</evidence>
<name>A0AAP0D660_9ASTR</name>
<evidence type="ECO:0000259" key="8">
    <source>
        <dbReference type="PROSITE" id="PS51032"/>
    </source>
</evidence>
<sequence>MFQDQSFMSEFDLSFLDSVQDHLLYDSHIPDLFPATGSGLSGSGATVGAEVVVSGGFKPRVVKREREQEVENREFAAGQGTQAPQEFRKFRGVRRRPWGKYAAEIRDPAKRGARVWLGTYETPEDAAVAYDQAAYKIRGSRALLNFPHLIGTDMVEPVRVTPRRKTVTMTISPPAFSSEDRPSSSSEDGGLKRPRISSSSGGTMVDGFYYRPY</sequence>
<feature type="region of interest" description="Disordered" evidence="7">
    <location>
        <begin position="168"/>
        <end position="213"/>
    </location>
</feature>
<evidence type="ECO:0000256" key="5">
    <source>
        <dbReference type="ARBA" id="ARBA00023163"/>
    </source>
</evidence>
<dbReference type="GO" id="GO:0005634">
    <property type="term" value="C:nucleus"/>
    <property type="evidence" value="ECO:0007669"/>
    <property type="project" value="UniProtKB-SubCell"/>
</dbReference>
<evidence type="ECO:0000313" key="10">
    <source>
        <dbReference type="Proteomes" id="UP001408789"/>
    </source>
</evidence>
<protein>
    <recommendedName>
        <fullName evidence="8">AP2/ERF domain-containing protein</fullName>
    </recommendedName>
</protein>
<evidence type="ECO:0000256" key="7">
    <source>
        <dbReference type="SAM" id="MobiDB-lite"/>
    </source>
</evidence>
<keyword evidence="5" id="KW-0804">Transcription</keyword>
<dbReference type="PANTHER" id="PTHR31190:SF407">
    <property type="entry name" value="ETHYLENE-RESPONSIVE TRANSCRIPTION FACTOR 13-LIKE"/>
    <property type="match status" value="1"/>
</dbReference>
<evidence type="ECO:0000256" key="1">
    <source>
        <dbReference type="ARBA" id="ARBA00004123"/>
    </source>
</evidence>
<dbReference type="EMBL" id="JBCNJP010000017">
    <property type="protein sequence ID" value="KAK9065408.1"/>
    <property type="molecule type" value="Genomic_DNA"/>
</dbReference>
<dbReference type="InterPro" id="IPR001471">
    <property type="entry name" value="AP2/ERF_dom"/>
</dbReference>
<dbReference type="GO" id="GO:0003700">
    <property type="term" value="F:DNA-binding transcription factor activity"/>
    <property type="evidence" value="ECO:0007669"/>
    <property type="project" value="InterPro"/>
</dbReference>
<accession>A0AAP0D660</accession>
<dbReference type="CDD" id="cd00018">
    <property type="entry name" value="AP2"/>
    <property type="match status" value="1"/>
</dbReference>
<dbReference type="AlphaFoldDB" id="A0AAP0D660"/>
<dbReference type="GO" id="GO:0003677">
    <property type="term" value="F:DNA binding"/>
    <property type="evidence" value="ECO:0007669"/>
    <property type="project" value="UniProtKB-KW"/>
</dbReference>
<dbReference type="InterPro" id="IPR036955">
    <property type="entry name" value="AP2/ERF_dom_sf"/>
</dbReference>
<gene>
    <name evidence="9" type="ORF">SSX86_016791</name>
</gene>
<dbReference type="Pfam" id="PF00847">
    <property type="entry name" value="AP2"/>
    <property type="match status" value="1"/>
</dbReference>
<dbReference type="SUPFAM" id="SSF54171">
    <property type="entry name" value="DNA-binding domain"/>
    <property type="match status" value="1"/>
</dbReference>
<organism evidence="9 10">
    <name type="scientific">Deinandra increscens subsp. villosa</name>
    <dbReference type="NCBI Taxonomy" id="3103831"/>
    <lineage>
        <taxon>Eukaryota</taxon>
        <taxon>Viridiplantae</taxon>
        <taxon>Streptophyta</taxon>
        <taxon>Embryophyta</taxon>
        <taxon>Tracheophyta</taxon>
        <taxon>Spermatophyta</taxon>
        <taxon>Magnoliopsida</taxon>
        <taxon>eudicotyledons</taxon>
        <taxon>Gunneridae</taxon>
        <taxon>Pentapetalae</taxon>
        <taxon>asterids</taxon>
        <taxon>campanulids</taxon>
        <taxon>Asterales</taxon>
        <taxon>Asteraceae</taxon>
        <taxon>Asteroideae</taxon>
        <taxon>Heliantheae alliance</taxon>
        <taxon>Madieae</taxon>
        <taxon>Madiinae</taxon>
        <taxon>Deinandra</taxon>
    </lineage>
</organism>
<comment type="subcellular location">
    <subcellularLocation>
        <location evidence="1">Nucleus</location>
    </subcellularLocation>
</comment>
<keyword evidence="4" id="KW-0238">DNA-binding</keyword>
<keyword evidence="10" id="KW-1185">Reference proteome</keyword>
<dbReference type="Gene3D" id="3.30.730.10">
    <property type="entry name" value="AP2/ERF domain"/>
    <property type="match status" value="1"/>
</dbReference>
<dbReference type="PROSITE" id="PS51032">
    <property type="entry name" value="AP2_ERF"/>
    <property type="match status" value="1"/>
</dbReference>
<dbReference type="GO" id="GO:0006952">
    <property type="term" value="P:defense response"/>
    <property type="evidence" value="ECO:0007669"/>
    <property type="project" value="UniProtKB-KW"/>
</dbReference>
<dbReference type="FunFam" id="3.30.730.10:FF:000001">
    <property type="entry name" value="Ethylene-responsive transcription factor 2"/>
    <property type="match status" value="1"/>
</dbReference>
<dbReference type="InterPro" id="IPR044808">
    <property type="entry name" value="ERF_plant"/>
</dbReference>
<dbReference type="InterPro" id="IPR016177">
    <property type="entry name" value="DNA-bd_dom_sf"/>
</dbReference>
<dbReference type="GO" id="GO:0009873">
    <property type="term" value="P:ethylene-activated signaling pathway"/>
    <property type="evidence" value="ECO:0007669"/>
    <property type="project" value="InterPro"/>
</dbReference>
<evidence type="ECO:0000256" key="6">
    <source>
        <dbReference type="ARBA" id="ARBA00023242"/>
    </source>
</evidence>